<gene>
    <name evidence="2" type="ORF">BofuT4_P105680.1</name>
</gene>
<dbReference type="InterPro" id="IPR001623">
    <property type="entry name" value="DnaJ_domain"/>
</dbReference>
<dbReference type="HOGENOM" id="CLU_554309_0_0_1"/>
<dbReference type="SUPFAM" id="SSF46565">
    <property type="entry name" value="Chaperone J-domain"/>
    <property type="match status" value="1"/>
</dbReference>
<evidence type="ECO:0000259" key="1">
    <source>
        <dbReference type="PROSITE" id="PS50076"/>
    </source>
</evidence>
<protein>
    <recommendedName>
        <fullName evidence="1">J domain-containing protein</fullName>
    </recommendedName>
</protein>
<sequence length="492" mass="57072">MASSEELSGLVMKYSEPKKGPSNLTIYEFYQVEQYEAQELFEFEQYVKIIRFAEAVCSGTHPRFGAFPQPGPGAHMTGAEASNKVDIEPKKIGFEELETTKGLNSMRKAGRKKGENEYFKQTIMKAEDLHGARYIDNSDMDYYEVLSLEPSASIEDINRAYSELRWTHNPQSDEGKTKWRGKEPIILQNMQQEWNNIQRAFIVLSDHHRKYGYDNDREMQLKGFERKGRNLDESTTQSNFGFAAFREEVVRSIEVPHPDDPPEPYNEDFFKSITKDLIVEEKDIDYDKNYYHDLGANDTKKSSSWNGVISGDHFGSLLRSMGYDHIRNLRQAKDEKAINKVRSEWNQKLISYMILKDEKLRKKYNEHNYSHKIYEYLQKEHDSKEFERVHNSQVLVSEKMERRGKDASSQPAITGNYFQRLSTETKSAFIKDASDDGTSASTMMTRVEQNTEIDYSVIIAHTEKVSDRIQVNPATITDRIPKSMLGKFRHNV</sequence>
<dbReference type="PROSITE" id="PS50076">
    <property type="entry name" value="DNAJ_2"/>
    <property type="match status" value="1"/>
</dbReference>
<feature type="domain" description="J" evidence="1">
    <location>
        <begin position="141"/>
        <end position="217"/>
    </location>
</feature>
<dbReference type="Gene3D" id="1.10.287.110">
    <property type="entry name" value="DnaJ domain"/>
    <property type="match status" value="1"/>
</dbReference>
<dbReference type="OrthoDB" id="3542196at2759"/>
<name>G2Y8K3_BOTF4</name>
<dbReference type="Pfam" id="PF00226">
    <property type="entry name" value="DnaJ"/>
    <property type="match status" value="1"/>
</dbReference>
<organism evidence="2 3">
    <name type="scientific">Botryotinia fuckeliana (strain T4)</name>
    <name type="common">Noble rot fungus</name>
    <name type="synonym">Botrytis cinerea</name>
    <dbReference type="NCBI Taxonomy" id="999810"/>
    <lineage>
        <taxon>Eukaryota</taxon>
        <taxon>Fungi</taxon>
        <taxon>Dikarya</taxon>
        <taxon>Ascomycota</taxon>
        <taxon>Pezizomycotina</taxon>
        <taxon>Leotiomycetes</taxon>
        <taxon>Helotiales</taxon>
        <taxon>Sclerotiniaceae</taxon>
        <taxon>Botrytis</taxon>
    </lineage>
</organism>
<dbReference type="InParanoid" id="G2Y8K3"/>
<accession>G2Y8K3</accession>
<dbReference type="EMBL" id="FQ790299">
    <property type="protein sequence ID" value="CCD48910.1"/>
    <property type="molecule type" value="Genomic_DNA"/>
</dbReference>
<dbReference type="InterPro" id="IPR036869">
    <property type="entry name" value="J_dom_sf"/>
</dbReference>
<dbReference type="AlphaFoldDB" id="G2Y8K3"/>
<reference evidence="3" key="1">
    <citation type="journal article" date="2011" name="PLoS Genet.">
        <title>Genomic analysis of the necrotrophic fungal pathogens Sclerotinia sclerotiorum and Botrytis cinerea.</title>
        <authorList>
            <person name="Amselem J."/>
            <person name="Cuomo C.A."/>
            <person name="van Kan J.A."/>
            <person name="Viaud M."/>
            <person name="Benito E.P."/>
            <person name="Couloux A."/>
            <person name="Coutinho P.M."/>
            <person name="de Vries R.P."/>
            <person name="Dyer P.S."/>
            <person name="Fillinger S."/>
            <person name="Fournier E."/>
            <person name="Gout L."/>
            <person name="Hahn M."/>
            <person name="Kohn L."/>
            <person name="Lapalu N."/>
            <person name="Plummer K.M."/>
            <person name="Pradier J.M."/>
            <person name="Quevillon E."/>
            <person name="Sharon A."/>
            <person name="Simon A."/>
            <person name="ten Have A."/>
            <person name="Tudzynski B."/>
            <person name="Tudzynski P."/>
            <person name="Wincker P."/>
            <person name="Andrew M."/>
            <person name="Anthouard V."/>
            <person name="Beever R.E."/>
            <person name="Beffa R."/>
            <person name="Benoit I."/>
            <person name="Bouzid O."/>
            <person name="Brault B."/>
            <person name="Chen Z."/>
            <person name="Choquer M."/>
            <person name="Collemare J."/>
            <person name="Cotton P."/>
            <person name="Danchin E.G."/>
            <person name="Da Silva C."/>
            <person name="Gautier A."/>
            <person name="Giraud C."/>
            <person name="Giraud T."/>
            <person name="Gonzalez C."/>
            <person name="Grossetete S."/>
            <person name="Guldener U."/>
            <person name="Henrissat B."/>
            <person name="Howlett B.J."/>
            <person name="Kodira C."/>
            <person name="Kretschmer M."/>
            <person name="Lappartient A."/>
            <person name="Leroch M."/>
            <person name="Levis C."/>
            <person name="Mauceli E."/>
            <person name="Neuveglise C."/>
            <person name="Oeser B."/>
            <person name="Pearson M."/>
            <person name="Poulain J."/>
            <person name="Poussereau N."/>
            <person name="Quesneville H."/>
            <person name="Rascle C."/>
            <person name="Schumacher J."/>
            <person name="Segurens B."/>
            <person name="Sexton A."/>
            <person name="Silva E."/>
            <person name="Sirven C."/>
            <person name="Soanes D.M."/>
            <person name="Talbot N.J."/>
            <person name="Templeton M."/>
            <person name="Yandava C."/>
            <person name="Yarden O."/>
            <person name="Zeng Q."/>
            <person name="Rollins J.A."/>
            <person name="Lebrun M.H."/>
            <person name="Dickman M."/>
        </authorList>
    </citation>
    <scope>NUCLEOTIDE SEQUENCE [LARGE SCALE GENOMIC DNA]</scope>
    <source>
        <strain evidence="3">T4</strain>
    </source>
</reference>
<evidence type="ECO:0000313" key="2">
    <source>
        <dbReference type="EMBL" id="CCD48910.1"/>
    </source>
</evidence>
<evidence type="ECO:0000313" key="3">
    <source>
        <dbReference type="Proteomes" id="UP000008177"/>
    </source>
</evidence>
<proteinExistence type="predicted"/>
<dbReference type="Proteomes" id="UP000008177">
    <property type="component" value="Unplaced contigs"/>
</dbReference>